<proteinExistence type="inferred from homology"/>
<reference evidence="7 8" key="1">
    <citation type="submission" date="2016-05" db="EMBL/GenBank/DDBJ databases">
        <title>First whole genome sequencing of Entamoeba histolytica HM1:IMSS-clone-6.</title>
        <authorList>
            <person name="Mukherjee Avik.K."/>
            <person name="Izumyama S."/>
            <person name="Nakada-Tsukui K."/>
            <person name="Nozaki T."/>
        </authorList>
    </citation>
    <scope>NUCLEOTIDE SEQUENCE [LARGE SCALE GENOMIC DNA]</scope>
    <source>
        <strain evidence="7 8">HM1:IMSS clone 6</strain>
    </source>
</reference>
<comment type="caution">
    <text evidence="7">The sequence shown here is derived from an EMBL/GenBank/DDBJ whole genome shotgun (WGS) entry which is preliminary data.</text>
</comment>
<evidence type="ECO:0000313" key="8">
    <source>
        <dbReference type="Proteomes" id="UP000078387"/>
    </source>
</evidence>
<sequence>MGDSDSDTLIILILCIFIPPLAIWWKTRAFDMDFIICLLLWLICCGIGGIIYAFIKCFA</sequence>
<keyword evidence="3 6" id="KW-0812">Transmembrane</keyword>
<dbReference type="GO" id="GO:0016020">
    <property type="term" value="C:membrane"/>
    <property type="evidence" value="ECO:0007669"/>
    <property type="project" value="UniProtKB-SubCell"/>
</dbReference>
<evidence type="ECO:0000313" key="7">
    <source>
        <dbReference type="EMBL" id="GAT95723.1"/>
    </source>
</evidence>
<dbReference type="InterPro" id="IPR000612">
    <property type="entry name" value="PMP3"/>
</dbReference>
<feature type="transmembrane region" description="Helical" evidence="6">
    <location>
        <begin position="6"/>
        <end position="25"/>
    </location>
</feature>
<dbReference type="Proteomes" id="UP000078387">
    <property type="component" value="Unassembled WGS sequence"/>
</dbReference>
<keyword evidence="4 6" id="KW-1133">Transmembrane helix</keyword>
<comment type="subcellular location">
    <subcellularLocation>
        <location evidence="1">Membrane</location>
    </subcellularLocation>
</comment>
<keyword evidence="5 6" id="KW-0472">Membrane</keyword>
<organism evidence="7 8">
    <name type="scientific">Entamoeba histolytica</name>
    <dbReference type="NCBI Taxonomy" id="5759"/>
    <lineage>
        <taxon>Eukaryota</taxon>
        <taxon>Amoebozoa</taxon>
        <taxon>Evosea</taxon>
        <taxon>Archamoebae</taxon>
        <taxon>Mastigamoebida</taxon>
        <taxon>Entamoebidae</taxon>
        <taxon>Entamoeba</taxon>
    </lineage>
</organism>
<accession>A0A175JQR5</accession>
<feature type="transmembrane region" description="Helical" evidence="6">
    <location>
        <begin position="34"/>
        <end position="55"/>
    </location>
</feature>
<evidence type="ECO:0000256" key="2">
    <source>
        <dbReference type="ARBA" id="ARBA00009530"/>
    </source>
</evidence>
<dbReference type="Pfam" id="PF01679">
    <property type="entry name" value="Pmp3"/>
    <property type="match status" value="1"/>
</dbReference>
<evidence type="ECO:0000256" key="5">
    <source>
        <dbReference type="ARBA" id="ARBA00023136"/>
    </source>
</evidence>
<evidence type="ECO:0000256" key="1">
    <source>
        <dbReference type="ARBA" id="ARBA00004370"/>
    </source>
</evidence>
<evidence type="ECO:0000256" key="6">
    <source>
        <dbReference type="SAM" id="Phobius"/>
    </source>
</evidence>
<evidence type="ECO:0000256" key="4">
    <source>
        <dbReference type="ARBA" id="ARBA00022989"/>
    </source>
</evidence>
<protein>
    <submittedName>
        <fullName evidence="7">Two tm domain protein</fullName>
    </submittedName>
</protein>
<gene>
    <name evidence="7" type="ORF">CL6EHI_c00115</name>
</gene>
<evidence type="ECO:0000256" key="3">
    <source>
        <dbReference type="ARBA" id="ARBA00022692"/>
    </source>
</evidence>
<dbReference type="AlphaFoldDB" id="A0A175JQR5"/>
<dbReference type="EMBL" id="BDEQ01000001">
    <property type="protein sequence ID" value="GAT95723.1"/>
    <property type="molecule type" value="Genomic_DNA"/>
</dbReference>
<comment type="similarity">
    <text evidence="2">Belongs to the UPF0057 (PMP3) family.</text>
</comment>
<name>A0A175JQR5_ENTHI</name>